<dbReference type="PANTHER" id="PTHR38342">
    <property type="entry name" value="SLR5037 PROTEIN"/>
    <property type="match status" value="1"/>
</dbReference>
<dbReference type="SUPFAM" id="SSF103247">
    <property type="entry name" value="TT1751-like"/>
    <property type="match status" value="1"/>
</dbReference>
<dbReference type="Proteomes" id="UP001595818">
    <property type="component" value="Unassembled WGS sequence"/>
</dbReference>
<dbReference type="InterPro" id="IPR005180">
    <property type="entry name" value="DUF302"/>
</dbReference>
<evidence type="ECO:0000313" key="3">
    <source>
        <dbReference type="Proteomes" id="UP001595818"/>
    </source>
</evidence>
<reference evidence="3" key="1">
    <citation type="journal article" date="2019" name="Int. J. Syst. Evol. Microbiol.">
        <title>The Global Catalogue of Microorganisms (GCM) 10K type strain sequencing project: providing services to taxonomists for standard genome sequencing and annotation.</title>
        <authorList>
            <consortium name="The Broad Institute Genomics Platform"/>
            <consortium name="The Broad Institute Genome Sequencing Center for Infectious Disease"/>
            <person name="Wu L."/>
            <person name="Ma J."/>
        </authorList>
    </citation>
    <scope>NUCLEOTIDE SEQUENCE [LARGE SCALE GENOMIC DNA]</scope>
    <source>
        <strain evidence="3">CGMCC 4.7466</strain>
    </source>
</reference>
<name>A0ABV9T8M5_9BACT</name>
<dbReference type="PIRSF" id="PIRSF021774">
    <property type="entry name" value="UCP021774"/>
    <property type="match status" value="1"/>
</dbReference>
<dbReference type="InterPro" id="IPR035923">
    <property type="entry name" value="TT1751-like_sf"/>
</dbReference>
<evidence type="ECO:0000313" key="2">
    <source>
        <dbReference type="EMBL" id="MFC4874917.1"/>
    </source>
</evidence>
<dbReference type="Pfam" id="PF03625">
    <property type="entry name" value="DUF302"/>
    <property type="match status" value="1"/>
</dbReference>
<keyword evidence="3" id="KW-1185">Reference proteome</keyword>
<dbReference type="InterPro" id="IPR016796">
    <property type="entry name" value="UCP021774"/>
</dbReference>
<dbReference type="PANTHER" id="PTHR38342:SF1">
    <property type="entry name" value="SLR5037 PROTEIN"/>
    <property type="match status" value="1"/>
</dbReference>
<organism evidence="2 3">
    <name type="scientific">Negadavirga shengliensis</name>
    <dbReference type="NCBI Taxonomy" id="1389218"/>
    <lineage>
        <taxon>Bacteria</taxon>
        <taxon>Pseudomonadati</taxon>
        <taxon>Bacteroidota</taxon>
        <taxon>Cytophagia</taxon>
        <taxon>Cytophagales</taxon>
        <taxon>Cyclobacteriaceae</taxon>
        <taxon>Negadavirga</taxon>
    </lineage>
</organism>
<accession>A0ABV9T8M5</accession>
<dbReference type="CDD" id="cd14797">
    <property type="entry name" value="DUF302"/>
    <property type="match status" value="1"/>
</dbReference>
<sequence>MTYHISKTLTPQSFSQLKDKVTAALQTEGFGILTEIDIQATMKKKLDKDYKPMLILGACNPGFADKVLSIDPNMSAMLPCNVTIREMEDGNMEVSAINPEAAMVPVGNDAIVPLAKEIGEKLRRVVDQIQ</sequence>
<proteinExistence type="predicted"/>
<dbReference type="EMBL" id="JBHSJJ010000024">
    <property type="protein sequence ID" value="MFC4874917.1"/>
    <property type="molecule type" value="Genomic_DNA"/>
</dbReference>
<evidence type="ECO:0000259" key="1">
    <source>
        <dbReference type="Pfam" id="PF03625"/>
    </source>
</evidence>
<dbReference type="Gene3D" id="3.30.310.70">
    <property type="entry name" value="TT1751-like domain"/>
    <property type="match status" value="1"/>
</dbReference>
<gene>
    <name evidence="2" type="ORF">ACFPFU_24650</name>
</gene>
<protein>
    <submittedName>
        <fullName evidence="2">DUF302 domain-containing protein</fullName>
    </submittedName>
</protein>
<comment type="caution">
    <text evidence="2">The sequence shown here is derived from an EMBL/GenBank/DDBJ whole genome shotgun (WGS) entry which is preliminary data.</text>
</comment>
<feature type="domain" description="DUF302" evidence="1">
    <location>
        <begin position="36"/>
        <end position="99"/>
    </location>
</feature>
<dbReference type="RefSeq" id="WP_377069232.1">
    <property type="nucleotide sequence ID" value="NZ_JBHSJJ010000024.1"/>
</dbReference>